<protein>
    <recommendedName>
        <fullName evidence="3">Type II secretion system protein N</fullName>
    </recommendedName>
    <alternativeName>
        <fullName evidence="10">General secretion pathway protein N</fullName>
    </alternativeName>
</protein>
<evidence type="ECO:0000256" key="4">
    <source>
        <dbReference type="ARBA" id="ARBA00022448"/>
    </source>
</evidence>
<evidence type="ECO:0000256" key="9">
    <source>
        <dbReference type="ARBA" id="ARBA00023136"/>
    </source>
</evidence>
<evidence type="ECO:0000256" key="1">
    <source>
        <dbReference type="ARBA" id="ARBA00004533"/>
    </source>
</evidence>
<keyword evidence="7 11" id="KW-0812">Transmembrane</keyword>
<name>A0ABY8C966_9GAMM</name>
<evidence type="ECO:0000313" key="12">
    <source>
        <dbReference type="EMBL" id="WEJ62514.1"/>
    </source>
</evidence>
<keyword evidence="6" id="KW-0997">Cell inner membrane</keyword>
<keyword evidence="11" id="KW-1133">Transmembrane helix</keyword>
<sequence>MLISGLGSKKQIGLFALLFIAAVMISIVVQLPANWLLSQPSIKSVIERDINQTQQIKITASRGTIWQGEIDLALHNRTATNGKVSLGTVGFDLNLLSLLWANMSADIHWYLAGSTIATTADLGMLSSSDNRSIELSDTQGVIKIDELLAKLNMPSLSRIPALQNIAGLVAINQLDLVYGLNSRWFSELNADLQVDGLSILNNDFPPIKLDAAFQDKGIVFNLNSEHKAWQLTGNGSLSPKKLYRFDLSVKANSADSLPDWAFLMQKKSAANYIAKFQGRLF</sequence>
<organism evidence="12 13">
    <name type="scientific">Thiomicrorhabdus lithotrophica</name>
    <dbReference type="NCBI Taxonomy" id="2949997"/>
    <lineage>
        <taxon>Bacteria</taxon>
        <taxon>Pseudomonadati</taxon>
        <taxon>Pseudomonadota</taxon>
        <taxon>Gammaproteobacteria</taxon>
        <taxon>Thiotrichales</taxon>
        <taxon>Piscirickettsiaceae</taxon>
        <taxon>Thiomicrorhabdus</taxon>
    </lineage>
</organism>
<keyword evidence="5" id="KW-1003">Cell membrane</keyword>
<gene>
    <name evidence="12" type="ORF">NR989_10925</name>
</gene>
<accession>A0ABY8C966</accession>
<evidence type="ECO:0000256" key="5">
    <source>
        <dbReference type="ARBA" id="ARBA00022475"/>
    </source>
</evidence>
<comment type="subcellular location">
    <subcellularLocation>
        <location evidence="1">Cell inner membrane</location>
    </subcellularLocation>
</comment>
<evidence type="ECO:0000256" key="10">
    <source>
        <dbReference type="ARBA" id="ARBA00030772"/>
    </source>
</evidence>
<evidence type="ECO:0000256" key="3">
    <source>
        <dbReference type="ARBA" id="ARBA00021563"/>
    </source>
</evidence>
<keyword evidence="8" id="KW-0653">Protein transport</keyword>
<proteinExistence type="inferred from homology"/>
<evidence type="ECO:0000256" key="11">
    <source>
        <dbReference type="SAM" id="Phobius"/>
    </source>
</evidence>
<dbReference type="Proteomes" id="UP001222275">
    <property type="component" value="Chromosome"/>
</dbReference>
<keyword evidence="4" id="KW-0813">Transport</keyword>
<keyword evidence="13" id="KW-1185">Reference proteome</keyword>
<dbReference type="InterPro" id="IPR022792">
    <property type="entry name" value="T2SS_protein-GspN"/>
</dbReference>
<evidence type="ECO:0000256" key="7">
    <source>
        <dbReference type="ARBA" id="ARBA00022692"/>
    </source>
</evidence>
<keyword evidence="9 11" id="KW-0472">Membrane</keyword>
<reference evidence="12 13" key="1">
    <citation type="submission" date="2022-06" db="EMBL/GenBank/DDBJ databases">
        <title>Thiomicrohabdus sp. nov, an obligately chemolithoautotrophic, sulfur-oxidizing bacterium isolated from beach of Guanyin Mountain. Amoy.</title>
        <authorList>
            <person name="Zhu H."/>
        </authorList>
    </citation>
    <scope>NUCLEOTIDE SEQUENCE [LARGE SCALE GENOMIC DNA]</scope>
    <source>
        <strain evidence="12 13">XGS-01</strain>
    </source>
</reference>
<evidence type="ECO:0000313" key="13">
    <source>
        <dbReference type="Proteomes" id="UP001222275"/>
    </source>
</evidence>
<evidence type="ECO:0000256" key="8">
    <source>
        <dbReference type="ARBA" id="ARBA00022927"/>
    </source>
</evidence>
<dbReference type="RefSeq" id="WP_275594772.1">
    <property type="nucleotide sequence ID" value="NZ_CP102381.1"/>
</dbReference>
<dbReference type="EMBL" id="CP102381">
    <property type="protein sequence ID" value="WEJ62514.1"/>
    <property type="molecule type" value="Genomic_DNA"/>
</dbReference>
<comment type="similarity">
    <text evidence="2">Belongs to the GSP N family.</text>
</comment>
<evidence type="ECO:0000256" key="2">
    <source>
        <dbReference type="ARBA" id="ARBA00007208"/>
    </source>
</evidence>
<evidence type="ECO:0000256" key="6">
    <source>
        <dbReference type="ARBA" id="ARBA00022519"/>
    </source>
</evidence>
<feature type="transmembrane region" description="Helical" evidence="11">
    <location>
        <begin position="12"/>
        <end position="37"/>
    </location>
</feature>
<dbReference type="Pfam" id="PF01203">
    <property type="entry name" value="T2SSN"/>
    <property type="match status" value="1"/>
</dbReference>